<dbReference type="Proteomes" id="UP001432027">
    <property type="component" value="Unassembled WGS sequence"/>
</dbReference>
<protein>
    <submittedName>
        <fullName evidence="1">Uncharacterized protein</fullName>
    </submittedName>
</protein>
<dbReference type="EMBL" id="BTSX01000084">
    <property type="protein sequence ID" value="GMT08431.1"/>
    <property type="molecule type" value="Genomic_DNA"/>
</dbReference>
<feature type="non-terminal residue" evidence="1">
    <location>
        <position position="1"/>
    </location>
</feature>
<evidence type="ECO:0000313" key="3">
    <source>
        <dbReference type="Proteomes" id="UP001432027"/>
    </source>
</evidence>
<comment type="caution">
    <text evidence="1">The sequence shown here is derived from an EMBL/GenBank/DDBJ whole genome shotgun (WGS) entry which is preliminary data.</text>
</comment>
<evidence type="ECO:0000313" key="2">
    <source>
        <dbReference type="EMBL" id="GMT08431.1"/>
    </source>
</evidence>
<reference evidence="1" key="1">
    <citation type="submission" date="2023-10" db="EMBL/GenBank/DDBJ databases">
        <title>Genome assembly of Pristionchus species.</title>
        <authorList>
            <person name="Yoshida K."/>
            <person name="Sommer R.J."/>
        </authorList>
    </citation>
    <scope>NUCLEOTIDE SEQUENCE</scope>
    <source>
        <strain evidence="1">RS0144</strain>
    </source>
</reference>
<dbReference type="AlphaFoldDB" id="A0AAV5UKF7"/>
<accession>A0AAV5UKF7</accession>
<gene>
    <name evidence="1" type="ORF">PENTCL1PPCAC_29013</name>
    <name evidence="2" type="ORF">PENTCL1PPCAC_30605</name>
</gene>
<dbReference type="EMBL" id="BTSX01000006">
    <property type="protein sequence ID" value="GMT06839.1"/>
    <property type="molecule type" value="Genomic_DNA"/>
</dbReference>
<proteinExistence type="predicted"/>
<organism evidence="1 3">
    <name type="scientific">Pristionchus entomophagus</name>
    <dbReference type="NCBI Taxonomy" id="358040"/>
    <lineage>
        <taxon>Eukaryota</taxon>
        <taxon>Metazoa</taxon>
        <taxon>Ecdysozoa</taxon>
        <taxon>Nematoda</taxon>
        <taxon>Chromadorea</taxon>
        <taxon>Rhabditida</taxon>
        <taxon>Rhabditina</taxon>
        <taxon>Diplogasteromorpha</taxon>
        <taxon>Diplogasteroidea</taxon>
        <taxon>Neodiplogasteridae</taxon>
        <taxon>Pristionchus</taxon>
    </lineage>
</organism>
<keyword evidence="3" id="KW-1185">Reference proteome</keyword>
<sequence length="92" mass="10201">ETPVADSVYLTDEGITVDGSIMGWFATDLKENHKNDDVSVTVLRMPINKVHSLATLASDAVNRLISKEMRERITKKSNPKSIAQYVRAIISV</sequence>
<feature type="non-terminal residue" evidence="1">
    <location>
        <position position="92"/>
    </location>
</feature>
<name>A0AAV5UKF7_9BILA</name>
<evidence type="ECO:0000313" key="1">
    <source>
        <dbReference type="EMBL" id="GMT06839.1"/>
    </source>
</evidence>